<keyword evidence="3" id="KW-1185">Reference proteome</keyword>
<reference evidence="2 3" key="1">
    <citation type="submission" date="2012-06" db="EMBL/GenBank/DDBJ databases">
        <title>Finished chromosome of genome of Crinalium epipsammum PCC 9333.</title>
        <authorList>
            <consortium name="US DOE Joint Genome Institute"/>
            <person name="Gugger M."/>
            <person name="Coursin T."/>
            <person name="Rippka R."/>
            <person name="Tandeau De Marsac N."/>
            <person name="Huntemann M."/>
            <person name="Wei C.-L."/>
            <person name="Han J."/>
            <person name="Detter J.C."/>
            <person name="Han C."/>
            <person name="Tapia R."/>
            <person name="Davenport K."/>
            <person name="Daligault H."/>
            <person name="Erkkila T."/>
            <person name="Gu W."/>
            <person name="Munk A.C.C."/>
            <person name="Teshima H."/>
            <person name="Xu Y."/>
            <person name="Chain P."/>
            <person name="Chen A."/>
            <person name="Krypides N."/>
            <person name="Mavromatis K."/>
            <person name="Markowitz V."/>
            <person name="Szeto E."/>
            <person name="Ivanova N."/>
            <person name="Mikhailova N."/>
            <person name="Ovchinnikova G."/>
            <person name="Pagani I."/>
            <person name="Pati A."/>
            <person name="Goodwin L."/>
            <person name="Peters L."/>
            <person name="Pitluck S."/>
            <person name="Woyke T."/>
            <person name="Kerfeld C."/>
        </authorList>
    </citation>
    <scope>NUCLEOTIDE SEQUENCE [LARGE SCALE GENOMIC DNA]</scope>
    <source>
        <strain evidence="2 3">PCC 9333</strain>
    </source>
</reference>
<keyword evidence="1" id="KW-0812">Transmembrane</keyword>
<name>K9W1B8_9CYAN</name>
<feature type="transmembrane region" description="Helical" evidence="1">
    <location>
        <begin position="116"/>
        <end position="138"/>
    </location>
</feature>
<feature type="transmembrane region" description="Helical" evidence="1">
    <location>
        <begin position="65"/>
        <end position="96"/>
    </location>
</feature>
<keyword evidence="1" id="KW-0472">Membrane</keyword>
<dbReference type="AlphaFoldDB" id="K9W1B8"/>
<keyword evidence="1" id="KW-1133">Transmembrane helix</keyword>
<dbReference type="eggNOG" id="ENOG50333FS">
    <property type="taxonomic scope" value="Bacteria"/>
</dbReference>
<dbReference type="OrthoDB" id="517819at2"/>
<dbReference type="RefSeq" id="WP_015203344.1">
    <property type="nucleotide sequence ID" value="NC_019753.1"/>
</dbReference>
<evidence type="ECO:0000313" key="3">
    <source>
        <dbReference type="Proteomes" id="UP000010472"/>
    </source>
</evidence>
<protein>
    <submittedName>
        <fullName evidence="2">Uncharacterized protein</fullName>
    </submittedName>
</protein>
<dbReference type="EMBL" id="CP003620">
    <property type="protein sequence ID" value="AFZ13230.1"/>
    <property type="molecule type" value="Genomic_DNA"/>
</dbReference>
<dbReference type="Proteomes" id="UP000010472">
    <property type="component" value="Chromosome"/>
</dbReference>
<sequence length="143" mass="15918">MNLGLNLNFSLFLLWLTYTLLGWSLAAHNIIWVVGLLISFIAFYLAKEANPLVLFLTKVFSKSWFVLLSFALLVSILVAAIAAFPMLLNIVVIPFISTFLVKIEMRSQGLSQLNKILIFTILSGLGLAIGEAIDIILLPSMRY</sequence>
<proteinExistence type="predicted"/>
<accession>K9W1B8</accession>
<organism evidence="2 3">
    <name type="scientific">Crinalium epipsammum PCC 9333</name>
    <dbReference type="NCBI Taxonomy" id="1173022"/>
    <lineage>
        <taxon>Bacteria</taxon>
        <taxon>Bacillati</taxon>
        <taxon>Cyanobacteriota</taxon>
        <taxon>Cyanophyceae</taxon>
        <taxon>Gomontiellales</taxon>
        <taxon>Gomontiellaceae</taxon>
        <taxon>Crinalium</taxon>
    </lineage>
</organism>
<dbReference type="HOGENOM" id="CLU_124347_1_0_3"/>
<evidence type="ECO:0000256" key="1">
    <source>
        <dbReference type="SAM" id="Phobius"/>
    </source>
</evidence>
<dbReference type="STRING" id="1173022.Cri9333_2362"/>
<feature type="transmembrane region" description="Helical" evidence="1">
    <location>
        <begin position="20"/>
        <end position="45"/>
    </location>
</feature>
<evidence type="ECO:0000313" key="2">
    <source>
        <dbReference type="EMBL" id="AFZ13230.1"/>
    </source>
</evidence>
<gene>
    <name evidence="2" type="ORF">Cri9333_2362</name>
</gene>
<dbReference type="KEGG" id="cep:Cri9333_2362"/>